<evidence type="ECO:0000313" key="2">
    <source>
        <dbReference type="EMBL" id="RDB21923.1"/>
    </source>
</evidence>
<keyword evidence="3" id="KW-1185">Reference proteome</keyword>
<dbReference type="InterPro" id="IPR022617">
    <property type="entry name" value="Rad60/SUMO-like_dom"/>
</dbReference>
<dbReference type="PROSITE" id="PS50053">
    <property type="entry name" value="UBIQUITIN_2"/>
    <property type="match status" value="1"/>
</dbReference>
<sequence>MSQEPEDVKPKLNLNIGHDGTQITVKVKANMKFAKIFAAAEQRFGKEPGTFKFTYDGARVQPTDTPGDLGMEDGDQIDAHLEQIGGGLWPEMES</sequence>
<dbReference type="AlphaFoldDB" id="A0A369JQH0"/>
<dbReference type="EMBL" id="LUEZ02000053">
    <property type="protein sequence ID" value="RDB21923.1"/>
    <property type="molecule type" value="Genomic_DNA"/>
</dbReference>
<dbReference type="InterPro" id="IPR000626">
    <property type="entry name" value="Ubiquitin-like_dom"/>
</dbReference>
<dbReference type="Gene3D" id="3.10.20.90">
    <property type="entry name" value="Phosphatidylinositol 3-kinase Catalytic Subunit, Chain A, domain 1"/>
    <property type="match status" value="1"/>
</dbReference>
<name>A0A369JQH0_HYPMA</name>
<dbReference type="PANTHER" id="PTHR10562">
    <property type="entry name" value="SMALL UBIQUITIN-RELATED MODIFIER"/>
    <property type="match status" value="1"/>
</dbReference>
<evidence type="ECO:0000259" key="1">
    <source>
        <dbReference type="PROSITE" id="PS50053"/>
    </source>
</evidence>
<dbReference type="SMART" id="SM00213">
    <property type="entry name" value="UBQ"/>
    <property type="match status" value="1"/>
</dbReference>
<comment type="caution">
    <text evidence="2">The sequence shown here is derived from an EMBL/GenBank/DDBJ whole genome shotgun (WGS) entry which is preliminary data.</text>
</comment>
<organism evidence="2 3">
    <name type="scientific">Hypsizygus marmoreus</name>
    <name type="common">White beech mushroom</name>
    <name type="synonym">Agaricus marmoreus</name>
    <dbReference type="NCBI Taxonomy" id="39966"/>
    <lineage>
        <taxon>Eukaryota</taxon>
        <taxon>Fungi</taxon>
        <taxon>Dikarya</taxon>
        <taxon>Basidiomycota</taxon>
        <taxon>Agaricomycotina</taxon>
        <taxon>Agaricomycetes</taxon>
        <taxon>Agaricomycetidae</taxon>
        <taxon>Agaricales</taxon>
        <taxon>Tricholomatineae</taxon>
        <taxon>Lyophyllaceae</taxon>
        <taxon>Hypsizygus</taxon>
    </lineage>
</organism>
<dbReference type="CDD" id="cd01763">
    <property type="entry name" value="Ubl_SUMO_like"/>
    <property type="match status" value="1"/>
</dbReference>
<gene>
    <name evidence="2" type="primary">SMT3_0</name>
    <name evidence="2" type="ORF">Hypma_010911</name>
</gene>
<evidence type="ECO:0000313" key="3">
    <source>
        <dbReference type="Proteomes" id="UP000076154"/>
    </source>
</evidence>
<dbReference type="Pfam" id="PF11976">
    <property type="entry name" value="Rad60-SLD"/>
    <property type="match status" value="1"/>
</dbReference>
<feature type="domain" description="Ubiquitin-like" evidence="1">
    <location>
        <begin position="10"/>
        <end position="86"/>
    </location>
</feature>
<dbReference type="STRING" id="39966.A0A369JQH0"/>
<dbReference type="InterPro" id="IPR029071">
    <property type="entry name" value="Ubiquitin-like_domsf"/>
</dbReference>
<dbReference type="InParanoid" id="A0A369JQH0"/>
<protein>
    <submittedName>
        <fullName evidence="2">Ubiquitin-like protein SMT3</fullName>
    </submittedName>
</protein>
<accession>A0A369JQH0</accession>
<dbReference type="Proteomes" id="UP000076154">
    <property type="component" value="Unassembled WGS sequence"/>
</dbReference>
<dbReference type="OrthoDB" id="442921at2759"/>
<dbReference type="SUPFAM" id="SSF54236">
    <property type="entry name" value="Ubiquitin-like"/>
    <property type="match status" value="1"/>
</dbReference>
<proteinExistence type="predicted"/>
<reference evidence="2" key="1">
    <citation type="submission" date="2018-04" db="EMBL/GenBank/DDBJ databases">
        <title>Whole genome sequencing of Hypsizygus marmoreus.</title>
        <authorList>
            <person name="Choi I.-G."/>
            <person name="Min B."/>
            <person name="Kim J.-G."/>
            <person name="Kim S."/>
            <person name="Oh Y.-L."/>
            <person name="Kong W.-S."/>
            <person name="Park H."/>
            <person name="Jeong J."/>
            <person name="Song E.-S."/>
        </authorList>
    </citation>
    <scope>NUCLEOTIDE SEQUENCE [LARGE SCALE GENOMIC DNA]</scope>
    <source>
        <strain evidence="2">51987-8</strain>
    </source>
</reference>